<name>A0AAE4I346_9ENTE</name>
<organism evidence="2 3">
    <name type="scientific">Enterococcus pseudoavium</name>
    <dbReference type="NCBI Taxonomy" id="44007"/>
    <lineage>
        <taxon>Bacteria</taxon>
        <taxon>Bacillati</taxon>
        <taxon>Bacillota</taxon>
        <taxon>Bacilli</taxon>
        <taxon>Lactobacillales</taxon>
        <taxon>Enterococcaceae</taxon>
        <taxon>Enterococcus</taxon>
    </lineage>
</organism>
<dbReference type="InterPro" id="IPR001763">
    <property type="entry name" value="Rhodanese-like_dom"/>
</dbReference>
<dbReference type="AlphaFoldDB" id="A0AAE4I346"/>
<dbReference type="InterPro" id="IPR050229">
    <property type="entry name" value="GlpE_sulfurtransferase"/>
</dbReference>
<dbReference type="EMBL" id="JARQAI010000012">
    <property type="protein sequence ID" value="MDT2737277.1"/>
    <property type="molecule type" value="Genomic_DNA"/>
</dbReference>
<dbReference type="SMART" id="SM00450">
    <property type="entry name" value="RHOD"/>
    <property type="match status" value="1"/>
</dbReference>
<dbReference type="PROSITE" id="PS50206">
    <property type="entry name" value="RHODANESE_3"/>
    <property type="match status" value="1"/>
</dbReference>
<proteinExistence type="predicted"/>
<dbReference type="SUPFAM" id="SSF52821">
    <property type="entry name" value="Rhodanese/Cell cycle control phosphatase"/>
    <property type="match status" value="1"/>
</dbReference>
<evidence type="ECO:0000313" key="2">
    <source>
        <dbReference type="EMBL" id="MDT2737277.1"/>
    </source>
</evidence>
<feature type="domain" description="Rhodanese" evidence="1">
    <location>
        <begin position="21"/>
        <end position="101"/>
    </location>
</feature>
<dbReference type="CDD" id="cd00158">
    <property type="entry name" value="RHOD"/>
    <property type="match status" value="1"/>
</dbReference>
<dbReference type="PANTHER" id="PTHR43031">
    <property type="entry name" value="FAD-DEPENDENT OXIDOREDUCTASE"/>
    <property type="match status" value="1"/>
</dbReference>
<dbReference type="PANTHER" id="PTHR43031:SF17">
    <property type="entry name" value="SULFURTRANSFERASE YTWF-RELATED"/>
    <property type="match status" value="1"/>
</dbReference>
<dbReference type="InterPro" id="IPR036873">
    <property type="entry name" value="Rhodanese-like_dom_sf"/>
</dbReference>
<gene>
    <name evidence="2" type="ORF">P7H00_09065</name>
</gene>
<dbReference type="Gene3D" id="3.40.250.10">
    <property type="entry name" value="Rhodanese-like domain"/>
    <property type="match status" value="1"/>
</dbReference>
<evidence type="ECO:0000259" key="1">
    <source>
        <dbReference type="PROSITE" id="PS50206"/>
    </source>
</evidence>
<protein>
    <submittedName>
        <fullName evidence="2">Rhodanese-like domain-containing protein</fullName>
    </submittedName>
</protein>
<dbReference type="Pfam" id="PF00581">
    <property type="entry name" value="Rhodanese"/>
    <property type="match status" value="1"/>
</dbReference>
<dbReference type="Proteomes" id="UP001180842">
    <property type="component" value="Unassembled WGS sequence"/>
</dbReference>
<reference evidence="2" key="1">
    <citation type="submission" date="2023-03" db="EMBL/GenBank/DDBJ databases">
        <authorList>
            <person name="Shen W."/>
            <person name="Cai J."/>
        </authorList>
    </citation>
    <scope>NUCLEOTIDE SEQUENCE</scope>
    <source>
        <strain evidence="2">P69-2</strain>
    </source>
</reference>
<comment type="caution">
    <text evidence="2">The sequence shown here is derived from an EMBL/GenBank/DDBJ whole genome shotgun (WGS) entry which is preliminary data.</text>
</comment>
<sequence length="103" mass="11683">MMFNLFQKIPSITTAELANKLNQSIVLLDVRNPDEYRMGHISQAINYPFGEIKNYQGHEEVYLICQAGVRSKRAARILKQKGYSVINVEGGMNRWQGPIKGGK</sequence>
<accession>A0AAE4I346</accession>
<evidence type="ECO:0000313" key="3">
    <source>
        <dbReference type="Proteomes" id="UP001180842"/>
    </source>
</evidence>